<organism evidence="1 2">
    <name type="scientific">Bradyrhizobium manausense</name>
    <dbReference type="NCBI Taxonomy" id="989370"/>
    <lineage>
        <taxon>Bacteria</taxon>
        <taxon>Pseudomonadati</taxon>
        <taxon>Pseudomonadota</taxon>
        <taxon>Alphaproteobacteria</taxon>
        <taxon>Hyphomicrobiales</taxon>
        <taxon>Nitrobacteraceae</taxon>
        <taxon>Bradyrhizobium</taxon>
    </lineage>
</organism>
<dbReference type="EMBL" id="LJYG01000047">
    <property type="protein sequence ID" value="KRQ14660.1"/>
    <property type="molecule type" value="Genomic_DNA"/>
</dbReference>
<dbReference type="Proteomes" id="UP000051936">
    <property type="component" value="Unassembled WGS sequence"/>
</dbReference>
<reference evidence="1 2" key="1">
    <citation type="submission" date="2015-09" db="EMBL/GenBank/DDBJ databases">
        <title>Draft Genome Sequence of Bradyrhizobium manausense Strain BR 3351T, a Novel Symbiotic Nitrogen-Fixing Alphaproteobacterium Isolated from Brazilian Amazon Rain Forest.</title>
        <authorList>
            <person name="De Araujo J.L."/>
            <person name="Zilli J.E."/>
        </authorList>
    </citation>
    <scope>NUCLEOTIDE SEQUENCE [LARGE SCALE GENOMIC DNA]</scope>
    <source>
        <strain evidence="1 2">BR3351</strain>
    </source>
</reference>
<name>A0A0R3E3S8_9BRAD</name>
<sequence length="69" mass="7884">MQRERYVPFPRRLGGHSGYKGNSRTLGFLCNYQSPVLVLSRDLPAECFMLISKLGAYVSARCDKWRDAT</sequence>
<protein>
    <submittedName>
        <fullName evidence="1">Uncharacterized protein</fullName>
    </submittedName>
</protein>
<evidence type="ECO:0000313" key="2">
    <source>
        <dbReference type="Proteomes" id="UP000051936"/>
    </source>
</evidence>
<dbReference type="STRING" id="989370.AOQ71_12280"/>
<evidence type="ECO:0000313" key="1">
    <source>
        <dbReference type="EMBL" id="KRQ14660.1"/>
    </source>
</evidence>
<proteinExistence type="predicted"/>
<comment type="caution">
    <text evidence="1">The sequence shown here is derived from an EMBL/GenBank/DDBJ whole genome shotgun (WGS) entry which is preliminary data.</text>
</comment>
<gene>
    <name evidence="1" type="ORF">AOQ71_12280</name>
</gene>
<accession>A0A0R3E3S8</accession>
<dbReference type="AlphaFoldDB" id="A0A0R3E3S8"/>
<keyword evidence="2" id="KW-1185">Reference proteome</keyword>